<accession>A0A5M3N383</accession>
<feature type="region of interest" description="Disordered" evidence="1">
    <location>
        <begin position="245"/>
        <end position="317"/>
    </location>
</feature>
<feature type="compositionally biased region" description="Low complexity" evidence="1">
    <location>
        <begin position="71"/>
        <end position="80"/>
    </location>
</feature>
<keyword evidence="4" id="KW-1185">Reference proteome</keyword>
<dbReference type="EMBL" id="JH711574">
    <property type="protein sequence ID" value="EIW85484.1"/>
    <property type="molecule type" value="Genomic_DNA"/>
</dbReference>
<gene>
    <name evidence="3" type="ORF">CONPUDRAFT_70280</name>
</gene>
<dbReference type="GeneID" id="19208796"/>
<feature type="region of interest" description="Disordered" evidence="1">
    <location>
        <begin position="35"/>
        <end position="93"/>
    </location>
</feature>
<name>A0A5M3N383_CONPW</name>
<feature type="compositionally biased region" description="Polar residues" evidence="1">
    <location>
        <begin position="253"/>
        <end position="267"/>
    </location>
</feature>
<evidence type="ECO:0000313" key="4">
    <source>
        <dbReference type="Proteomes" id="UP000053558"/>
    </source>
</evidence>
<protein>
    <submittedName>
        <fullName evidence="3">Uncharacterized protein</fullName>
    </submittedName>
</protein>
<comment type="caution">
    <text evidence="3">The sequence shown here is derived from an EMBL/GenBank/DDBJ whole genome shotgun (WGS) entry which is preliminary data.</text>
</comment>
<proteinExistence type="predicted"/>
<keyword evidence="2" id="KW-0812">Transmembrane</keyword>
<dbReference type="Proteomes" id="UP000053558">
    <property type="component" value="Unassembled WGS sequence"/>
</dbReference>
<feature type="compositionally biased region" description="Polar residues" evidence="1">
    <location>
        <begin position="282"/>
        <end position="293"/>
    </location>
</feature>
<evidence type="ECO:0000256" key="2">
    <source>
        <dbReference type="SAM" id="Phobius"/>
    </source>
</evidence>
<keyword evidence="2" id="KW-0472">Membrane</keyword>
<evidence type="ECO:0000256" key="1">
    <source>
        <dbReference type="SAM" id="MobiDB-lite"/>
    </source>
</evidence>
<dbReference type="KEGG" id="cput:CONPUDRAFT_70280"/>
<sequence>MDITFSFPDSGDCSPGDTCFAWTYVSSFATTIEEGGQGLGNNPSSTPGNGPQSTSVNISPTQSPSRRITASSPSPTPGTTVDPAPSPTSSHITPYTVITSTRASTSIVGANITTTSSPLAVKVPLVSTVSAGYITTIYSSSTTVVDSVSNIMVIVALVCVLLVIIGAVLVVRPYQRRNAQSVLAAGDTEALVASSSREEMREHSQNVQDTPSSEDHRADEIDPTTIFAFLPPSLDENIETHGELTTIGASPDHQPQTPNSCASASRTSSDDHHQSDLDSASFHTTRASSSRPNSLAPRPLPLIPGSSPRPGSNATICPGASLATEAQAEARLEEPNYSPREPNVISFQRETRTSLPYRTDIKPVAMAMVFVMDAHGYDELTD</sequence>
<feature type="compositionally biased region" description="Polar residues" evidence="1">
    <location>
        <begin position="40"/>
        <end position="70"/>
    </location>
</feature>
<dbReference type="RefSeq" id="XP_007764189.1">
    <property type="nucleotide sequence ID" value="XM_007765999.1"/>
</dbReference>
<organism evidence="3 4">
    <name type="scientific">Coniophora puteana (strain RWD-64-598)</name>
    <name type="common">Brown rot fungus</name>
    <dbReference type="NCBI Taxonomy" id="741705"/>
    <lineage>
        <taxon>Eukaryota</taxon>
        <taxon>Fungi</taxon>
        <taxon>Dikarya</taxon>
        <taxon>Basidiomycota</taxon>
        <taxon>Agaricomycotina</taxon>
        <taxon>Agaricomycetes</taxon>
        <taxon>Agaricomycetidae</taxon>
        <taxon>Boletales</taxon>
        <taxon>Coniophorineae</taxon>
        <taxon>Coniophoraceae</taxon>
        <taxon>Coniophora</taxon>
    </lineage>
</organism>
<reference evidence="4" key="1">
    <citation type="journal article" date="2012" name="Science">
        <title>The Paleozoic origin of enzymatic lignin decomposition reconstructed from 31 fungal genomes.</title>
        <authorList>
            <person name="Floudas D."/>
            <person name="Binder M."/>
            <person name="Riley R."/>
            <person name="Barry K."/>
            <person name="Blanchette R.A."/>
            <person name="Henrissat B."/>
            <person name="Martinez A.T."/>
            <person name="Otillar R."/>
            <person name="Spatafora J.W."/>
            <person name="Yadav J.S."/>
            <person name="Aerts A."/>
            <person name="Benoit I."/>
            <person name="Boyd A."/>
            <person name="Carlson A."/>
            <person name="Copeland A."/>
            <person name="Coutinho P.M."/>
            <person name="de Vries R.P."/>
            <person name="Ferreira P."/>
            <person name="Findley K."/>
            <person name="Foster B."/>
            <person name="Gaskell J."/>
            <person name="Glotzer D."/>
            <person name="Gorecki P."/>
            <person name="Heitman J."/>
            <person name="Hesse C."/>
            <person name="Hori C."/>
            <person name="Igarashi K."/>
            <person name="Jurgens J.A."/>
            <person name="Kallen N."/>
            <person name="Kersten P."/>
            <person name="Kohler A."/>
            <person name="Kuees U."/>
            <person name="Kumar T.K.A."/>
            <person name="Kuo A."/>
            <person name="LaButti K."/>
            <person name="Larrondo L.F."/>
            <person name="Lindquist E."/>
            <person name="Ling A."/>
            <person name="Lombard V."/>
            <person name="Lucas S."/>
            <person name="Lundell T."/>
            <person name="Martin R."/>
            <person name="McLaughlin D.J."/>
            <person name="Morgenstern I."/>
            <person name="Morin E."/>
            <person name="Murat C."/>
            <person name="Nagy L.G."/>
            <person name="Nolan M."/>
            <person name="Ohm R.A."/>
            <person name="Patyshakuliyeva A."/>
            <person name="Rokas A."/>
            <person name="Ruiz-Duenas F.J."/>
            <person name="Sabat G."/>
            <person name="Salamov A."/>
            <person name="Samejima M."/>
            <person name="Schmutz J."/>
            <person name="Slot J.C."/>
            <person name="St John F."/>
            <person name="Stenlid J."/>
            <person name="Sun H."/>
            <person name="Sun S."/>
            <person name="Syed K."/>
            <person name="Tsang A."/>
            <person name="Wiebenga A."/>
            <person name="Young D."/>
            <person name="Pisabarro A."/>
            <person name="Eastwood D.C."/>
            <person name="Martin F."/>
            <person name="Cullen D."/>
            <person name="Grigoriev I.V."/>
            <person name="Hibbett D.S."/>
        </authorList>
    </citation>
    <scope>NUCLEOTIDE SEQUENCE [LARGE SCALE GENOMIC DNA]</scope>
    <source>
        <strain evidence="4">RWD-64-598 SS2</strain>
    </source>
</reference>
<dbReference type="AlphaFoldDB" id="A0A5M3N383"/>
<feature type="region of interest" description="Disordered" evidence="1">
    <location>
        <begin position="193"/>
        <end position="218"/>
    </location>
</feature>
<keyword evidence="2" id="KW-1133">Transmembrane helix</keyword>
<evidence type="ECO:0000313" key="3">
    <source>
        <dbReference type="EMBL" id="EIW85484.1"/>
    </source>
</evidence>
<feature type="transmembrane region" description="Helical" evidence="2">
    <location>
        <begin position="151"/>
        <end position="171"/>
    </location>
</feature>